<evidence type="ECO:0000256" key="9">
    <source>
        <dbReference type="ARBA" id="ARBA00022989"/>
    </source>
</evidence>
<evidence type="ECO:0000256" key="16">
    <source>
        <dbReference type="ARBA" id="ARBA00045938"/>
    </source>
</evidence>
<evidence type="ECO:0000256" key="8">
    <source>
        <dbReference type="ARBA" id="ARBA00022837"/>
    </source>
</evidence>
<comment type="subcellular location">
    <subcellularLocation>
        <location evidence="1 17">Mitochondrion inner membrane</location>
        <topology evidence="1 17">Multi-pass membrane protein</topology>
    </subcellularLocation>
</comment>
<protein>
    <recommendedName>
        <fullName evidence="17">Calcium uniporter protein</fullName>
    </recommendedName>
</protein>
<feature type="transmembrane region" description="Helical" evidence="17">
    <location>
        <begin position="326"/>
        <end position="346"/>
    </location>
</feature>
<keyword evidence="8 17" id="KW-0106">Calcium</keyword>
<gene>
    <name evidence="20" type="ORF">BJ508DRAFT_237236</name>
</gene>
<keyword evidence="6 17" id="KW-0812">Transmembrane</keyword>
<dbReference type="GO" id="GO:0036444">
    <property type="term" value="P:calcium import into the mitochondrion"/>
    <property type="evidence" value="ECO:0007669"/>
    <property type="project" value="TreeGrafter"/>
</dbReference>
<evidence type="ECO:0000259" key="19">
    <source>
        <dbReference type="Pfam" id="PF04678"/>
    </source>
</evidence>
<evidence type="ECO:0000313" key="20">
    <source>
        <dbReference type="EMBL" id="RPA83313.1"/>
    </source>
</evidence>
<keyword evidence="4 17" id="KW-0109">Calcium transport</keyword>
<evidence type="ECO:0000256" key="6">
    <source>
        <dbReference type="ARBA" id="ARBA00022692"/>
    </source>
</evidence>
<dbReference type="AlphaFoldDB" id="A0A3N4IB43"/>
<comment type="function">
    <text evidence="17">Mitochondrial inner membrane calcium uniporter that mediates calcium uptake into mitochondria. Mitochondrial calcium homeostasis plays key roles in cellular physiology and regulates cell bioenergetics, cytoplasmic calcium signals and activation of cell death pathways.</text>
</comment>
<evidence type="ECO:0000256" key="15">
    <source>
        <dbReference type="ARBA" id="ARBA00044966"/>
    </source>
</evidence>
<sequence>MATSILRPSFPRILKSTTFRQSLRPCISPAFRFPPQPSTIASSIPSLRHNSVNAPGSKPWHSSNLDEPPVPKVEPAHKEPPSELEKSKRLDLHVSSKLEPGKGKLVPTPSHLLKLLLPLPPLLSVPDSAGDKHLREGRSSEIEEPAPLSFILHPRQPLSYLERLIQAELPLIERQKTRDSSNNDTVEKPPNIYFKVRETDSEFLEHAGLAEEAKKAKGRLVRWSSSTEIGDFVRDAARSEEFILEIGTGESRREGKIVGIRRGRDGEIEEEGMEEGVRRIVVTVPSFYDRTRYMRRRLSRITTEIDALAAIKKECDALAHRGAQRLALSGFGILVCWWGAVFKFSFFSELGWDVMEPVTYLVGLTTVISGYLWFLYHNREVSYRSMLNITITRRQAKLYEEKGFDVEMWEELVQEGKELRNEIRKIAKEYDVDWKEGKKEAVNKELWDDDERKRSKKVEEKIGEEEEDEHK</sequence>
<evidence type="ECO:0000256" key="3">
    <source>
        <dbReference type="ARBA" id="ARBA00022448"/>
    </source>
</evidence>
<feature type="transmembrane region" description="Helical" evidence="17">
    <location>
        <begin position="358"/>
        <end position="376"/>
    </location>
</feature>
<dbReference type="Pfam" id="PF04678">
    <property type="entry name" value="MCU"/>
    <property type="match status" value="1"/>
</dbReference>
<keyword evidence="12 17" id="KW-0472">Membrane</keyword>
<keyword evidence="3 17" id="KW-0813">Transport</keyword>
<evidence type="ECO:0000256" key="12">
    <source>
        <dbReference type="ARBA" id="ARBA00023136"/>
    </source>
</evidence>
<feature type="region of interest" description="Disordered" evidence="18">
    <location>
        <begin position="446"/>
        <end position="471"/>
    </location>
</feature>
<dbReference type="InterPro" id="IPR006769">
    <property type="entry name" value="MCU_C"/>
</dbReference>
<evidence type="ECO:0000256" key="14">
    <source>
        <dbReference type="ARBA" id="ARBA00036634"/>
    </source>
</evidence>
<feature type="region of interest" description="Disordered" evidence="18">
    <location>
        <begin position="42"/>
        <end position="105"/>
    </location>
</feature>
<organism evidence="20 21">
    <name type="scientific">Ascobolus immersus RN42</name>
    <dbReference type="NCBI Taxonomy" id="1160509"/>
    <lineage>
        <taxon>Eukaryota</taxon>
        <taxon>Fungi</taxon>
        <taxon>Dikarya</taxon>
        <taxon>Ascomycota</taxon>
        <taxon>Pezizomycotina</taxon>
        <taxon>Pezizomycetes</taxon>
        <taxon>Pezizales</taxon>
        <taxon>Ascobolaceae</taxon>
        <taxon>Ascobolus</taxon>
    </lineage>
</organism>
<dbReference type="GO" id="GO:0005262">
    <property type="term" value="F:calcium channel activity"/>
    <property type="evidence" value="ECO:0007669"/>
    <property type="project" value="UniProtKB-UniRule"/>
</dbReference>
<keyword evidence="10 17" id="KW-0406">Ion transport</keyword>
<keyword evidence="9 17" id="KW-1133">Transmembrane helix</keyword>
<feature type="compositionally biased region" description="Basic and acidic residues" evidence="18">
    <location>
        <begin position="446"/>
        <end position="461"/>
    </location>
</feature>
<keyword evidence="7 17" id="KW-0999">Mitochondrion inner membrane</keyword>
<reference evidence="20 21" key="1">
    <citation type="journal article" date="2018" name="Nat. Ecol. Evol.">
        <title>Pezizomycetes genomes reveal the molecular basis of ectomycorrhizal truffle lifestyle.</title>
        <authorList>
            <person name="Murat C."/>
            <person name="Payen T."/>
            <person name="Noel B."/>
            <person name="Kuo A."/>
            <person name="Morin E."/>
            <person name="Chen J."/>
            <person name="Kohler A."/>
            <person name="Krizsan K."/>
            <person name="Balestrini R."/>
            <person name="Da Silva C."/>
            <person name="Montanini B."/>
            <person name="Hainaut M."/>
            <person name="Levati E."/>
            <person name="Barry K.W."/>
            <person name="Belfiori B."/>
            <person name="Cichocki N."/>
            <person name="Clum A."/>
            <person name="Dockter R.B."/>
            <person name="Fauchery L."/>
            <person name="Guy J."/>
            <person name="Iotti M."/>
            <person name="Le Tacon F."/>
            <person name="Lindquist E.A."/>
            <person name="Lipzen A."/>
            <person name="Malagnac F."/>
            <person name="Mello A."/>
            <person name="Molinier V."/>
            <person name="Miyauchi S."/>
            <person name="Poulain J."/>
            <person name="Riccioni C."/>
            <person name="Rubini A."/>
            <person name="Sitrit Y."/>
            <person name="Splivallo R."/>
            <person name="Traeger S."/>
            <person name="Wang M."/>
            <person name="Zifcakova L."/>
            <person name="Wipf D."/>
            <person name="Zambonelli A."/>
            <person name="Paolocci F."/>
            <person name="Nowrousian M."/>
            <person name="Ottonello S."/>
            <person name="Baldrian P."/>
            <person name="Spatafora J.W."/>
            <person name="Henrissat B."/>
            <person name="Nagy L.G."/>
            <person name="Aury J.M."/>
            <person name="Wincker P."/>
            <person name="Grigoriev I.V."/>
            <person name="Bonfante P."/>
            <person name="Martin F.M."/>
        </authorList>
    </citation>
    <scope>NUCLEOTIDE SEQUENCE [LARGE SCALE GENOMIC DNA]</scope>
    <source>
        <strain evidence="20 21">RN42</strain>
    </source>
</reference>
<evidence type="ECO:0000256" key="5">
    <source>
        <dbReference type="ARBA" id="ARBA00022673"/>
    </source>
</evidence>
<keyword evidence="21" id="KW-1185">Reference proteome</keyword>
<comment type="subunit">
    <text evidence="15">Homotetramer, assembles in a dimer or dimers configuration with two interfaces.</text>
</comment>
<accession>A0A3N4IB43</accession>
<evidence type="ECO:0000256" key="11">
    <source>
        <dbReference type="ARBA" id="ARBA00023128"/>
    </source>
</evidence>
<evidence type="ECO:0000256" key="10">
    <source>
        <dbReference type="ARBA" id="ARBA00023065"/>
    </source>
</evidence>
<dbReference type="STRING" id="1160509.A0A3N4IB43"/>
<feature type="domain" description="Calcium uniporter protein C-terminal" evidence="19">
    <location>
        <begin position="287"/>
        <end position="412"/>
    </location>
</feature>
<comment type="function">
    <text evidence="16">Highly selective calcium channel localized to the inner mitochondrial membrane, which mediates calcium uptake into the mitochondrial matrix. Mitochondrial calcium homeostasis plays key roles in cellular physiology and regulates ATP production, cytoplasmic calcium signals and activation of cell death pathways. Sufficient to operate as a pore-forming channel without the need of calcium-sensor or auxiliary subunit.</text>
</comment>
<keyword evidence="5 17" id="KW-0107">Calcium channel</keyword>
<evidence type="ECO:0000256" key="18">
    <source>
        <dbReference type="SAM" id="MobiDB-lite"/>
    </source>
</evidence>
<dbReference type="GO" id="GO:0051560">
    <property type="term" value="P:mitochondrial calcium ion homeostasis"/>
    <property type="evidence" value="ECO:0007669"/>
    <property type="project" value="UniProtKB-UniRule"/>
</dbReference>
<dbReference type="EMBL" id="ML119665">
    <property type="protein sequence ID" value="RPA83313.1"/>
    <property type="molecule type" value="Genomic_DNA"/>
</dbReference>
<feature type="compositionally biased region" description="Acidic residues" evidence="18">
    <location>
        <begin position="462"/>
        <end position="471"/>
    </location>
</feature>
<evidence type="ECO:0000256" key="2">
    <source>
        <dbReference type="ARBA" id="ARBA00005653"/>
    </source>
</evidence>
<dbReference type="GO" id="GO:0015292">
    <property type="term" value="F:uniporter activity"/>
    <property type="evidence" value="ECO:0007669"/>
    <property type="project" value="UniProtKB-UniRule"/>
</dbReference>
<feature type="compositionally biased region" description="Basic and acidic residues" evidence="18">
    <location>
        <begin position="74"/>
        <end position="102"/>
    </location>
</feature>
<comment type="similarity">
    <text evidence="2 17">Belongs to the MCU (TC 1.A.77) family.</text>
</comment>
<dbReference type="GO" id="GO:1990246">
    <property type="term" value="C:uniplex complex"/>
    <property type="evidence" value="ECO:0007669"/>
    <property type="project" value="TreeGrafter"/>
</dbReference>
<feature type="compositionally biased region" description="Polar residues" evidence="18">
    <location>
        <begin position="42"/>
        <end position="65"/>
    </location>
</feature>
<evidence type="ECO:0000256" key="4">
    <source>
        <dbReference type="ARBA" id="ARBA00022568"/>
    </source>
</evidence>
<dbReference type="PANTHER" id="PTHR13462:SF10">
    <property type="entry name" value="CALCIUM UNIPORTER PROTEIN, MITOCHONDRIAL"/>
    <property type="match status" value="1"/>
</dbReference>
<keyword evidence="11 17" id="KW-0496">Mitochondrion</keyword>
<dbReference type="PANTHER" id="PTHR13462">
    <property type="entry name" value="CALCIUM UNIPORTER PROTEIN, MITOCHONDRIAL"/>
    <property type="match status" value="1"/>
</dbReference>
<keyword evidence="13 17" id="KW-0407">Ion channel</keyword>
<evidence type="ECO:0000256" key="7">
    <source>
        <dbReference type="ARBA" id="ARBA00022792"/>
    </source>
</evidence>
<comment type="catalytic activity">
    <reaction evidence="14">
        <text>Ca(2+)(in) = Ca(2+)(out)</text>
        <dbReference type="Rhea" id="RHEA:29671"/>
        <dbReference type="ChEBI" id="CHEBI:29108"/>
    </reaction>
</comment>
<dbReference type="OrthoDB" id="278338at2759"/>
<evidence type="ECO:0000256" key="17">
    <source>
        <dbReference type="RuleBase" id="RU367035"/>
    </source>
</evidence>
<evidence type="ECO:0000313" key="21">
    <source>
        <dbReference type="Proteomes" id="UP000275078"/>
    </source>
</evidence>
<evidence type="ECO:0000256" key="13">
    <source>
        <dbReference type="ARBA" id="ARBA00023303"/>
    </source>
</evidence>
<dbReference type="InterPro" id="IPR039055">
    <property type="entry name" value="MCU_fam"/>
</dbReference>
<name>A0A3N4IB43_ASCIM</name>
<proteinExistence type="inferred from homology"/>
<evidence type="ECO:0000256" key="1">
    <source>
        <dbReference type="ARBA" id="ARBA00004448"/>
    </source>
</evidence>
<dbReference type="Proteomes" id="UP000275078">
    <property type="component" value="Unassembled WGS sequence"/>
</dbReference>